<evidence type="ECO:0000313" key="7">
    <source>
        <dbReference type="Proteomes" id="UP000694924"/>
    </source>
</evidence>
<dbReference type="PIRSF" id="PIRSF000277">
    <property type="entry name" value="COX6A1"/>
    <property type="match status" value="1"/>
</dbReference>
<dbReference type="SUPFAM" id="SSF81411">
    <property type="entry name" value="Mitochondrial cytochrome c oxidase subunit VIa"/>
    <property type="match status" value="1"/>
</dbReference>
<dbReference type="RefSeq" id="XP_015175682.1">
    <property type="nucleotide sequence ID" value="XM_015320196.1"/>
</dbReference>
<proteinExistence type="inferred from homology"/>
<accession>A0ABM1I645</accession>
<name>A0ABM1I645_POLDO</name>
<dbReference type="Gene3D" id="4.10.95.10">
    <property type="entry name" value="Cytochrome c oxidase, subunit VIa"/>
    <property type="match status" value="1"/>
</dbReference>
<keyword evidence="7" id="KW-1185">Reference proteome</keyword>
<keyword evidence="3" id="KW-0809">Transit peptide</keyword>
<dbReference type="Pfam" id="PF02046">
    <property type="entry name" value="COX6A"/>
    <property type="match status" value="1"/>
</dbReference>
<evidence type="ECO:0000256" key="4">
    <source>
        <dbReference type="ARBA" id="ARBA00023128"/>
    </source>
</evidence>
<dbReference type="PANTHER" id="PTHR11504:SF0">
    <property type="entry name" value="CYTOCHROME C OXIDASE SUBUNIT"/>
    <property type="match status" value="1"/>
</dbReference>
<comment type="similarity">
    <text evidence="6">Belongs to the cytochrome c oxidase subunit 6A family.</text>
</comment>
<sequence length="100" mass="11608">MAFARLHSRIFARQFASAADNHGKGDPTVLWRNLYLFVGIPATLLGLLNCYLSEQEHVKQEFIPYEHLRIRNKRFPWGDGQRSLFHNPHTNALPTGYEDE</sequence>
<dbReference type="GeneID" id="107066006"/>
<evidence type="ECO:0000256" key="6">
    <source>
        <dbReference type="RuleBase" id="RU004396"/>
    </source>
</evidence>
<evidence type="ECO:0000256" key="1">
    <source>
        <dbReference type="ARBA" id="ARBA00004273"/>
    </source>
</evidence>
<comment type="subcellular location">
    <subcellularLocation>
        <location evidence="1">Mitochondrion inner membrane</location>
    </subcellularLocation>
</comment>
<gene>
    <name evidence="8" type="primary">LOC107066006</name>
</gene>
<dbReference type="InterPro" id="IPR036418">
    <property type="entry name" value="Cyt_c_oxidase_su6a_sf"/>
</dbReference>
<dbReference type="InterPro" id="IPR001349">
    <property type="entry name" value="Cyt_c_oxidase_su6a"/>
</dbReference>
<keyword evidence="5" id="KW-0472">Membrane</keyword>
<organism evidence="7 8">
    <name type="scientific">Polistes dominula</name>
    <name type="common">European paper wasp</name>
    <name type="synonym">Vespa dominula</name>
    <dbReference type="NCBI Taxonomy" id="743375"/>
    <lineage>
        <taxon>Eukaryota</taxon>
        <taxon>Metazoa</taxon>
        <taxon>Ecdysozoa</taxon>
        <taxon>Arthropoda</taxon>
        <taxon>Hexapoda</taxon>
        <taxon>Insecta</taxon>
        <taxon>Pterygota</taxon>
        <taxon>Neoptera</taxon>
        <taxon>Endopterygota</taxon>
        <taxon>Hymenoptera</taxon>
        <taxon>Apocrita</taxon>
        <taxon>Aculeata</taxon>
        <taxon>Vespoidea</taxon>
        <taxon>Vespidae</taxon>
        <taxon>Polistinae</taxon>
        <taxon>Polistini</taxon>
        <taxon>Polistes</taxon>
    </lineage>
</organism>
<protein>
    <submittedName>
        <fullName evidence="8">Cytochrome c oxidase subunit 6A1, mitochondrial-like</fullName>
    </submittedName>
</protein>
<evidence type="ECO:0000256" key="2">
    <source>
        <dbReference type="ARBA" id="ARBA00022792"/>
    </source>
</evidence>
<evidence type="ECO:0000256" key="5">
    <source>
        <dbReference type="ARBA" id="ARBA00023136"/>
    </source>
</evidence>
<evidence type="ECO:0000313" key="8">
    <source>
        <dbReference type="RefSeq" id="XP_015175682.1"/>
    </source>
</evidence>
<dbReference type="PANTHER" id="PTHR11504">
    <property type="entry name" value="CYTOCHROME C OXIDASE POLYPEPTIDE VIA"/>
    <property type="match status" value="1"/>
</dbReference>
<keyword evidence="2" id="KW-0999">Mitochondrion inner membrane</keyword>
<evidence type="ECO:0000256" key="3">
    <source>
        <dbReference type="ARBA" id="ARBA00022946"/>
    </source>
</evidence>
<dbReference type="Proteomes" id="UP000694924">
    <property type="component" value="Unplaced"/>
</dbReference>
<keyword evidence="4" id="KW-0496">Mitochondrion</keyword>
<reference evidence="8" key="1">
    <citation type="submission" date="2025-08" db="UniProtKB">
        <authorList>
            <consortium name="RefSeq"/>
        </authorList>
    </citation>
    <scope>IDENTIFICATION</scope>
    <source>
        <tissue evidence="8">Whole body</tissue>
    </source>
</reference>